<proteinExistence type="inferred from homology"/>
<dbReference type="EMBL" id="KV744808">
    <property type="protein sequence ID" value="OCK86194.1"/>
    <property type="molecule type" value="Genomic_DNA"/>
</dbReference>
<evidence type="ECO:0000256" key="2">
    <source>
        <dbReference type="SAM" id="MobiDB-lite"/>
    </source>
</evidence>
<evidence type="ECO:0000259" key="4">
    <source>
        <dbReference type="Pfam" id="PF08621"/>
    </source>
</evidence>
<feature type="region of interest" description="Disordered" evidence="2">
    <location>
        <begin position="1"/>
        <end position="116"/>
    </location>
</feature>
<keyword evidence="6" id="KW-1185">Reference proteome</keyword>
<feature type="compositionally biased region" description="Basic and acidic residues" evidence="2">
    <location>
        <begin position="171"/>
        <end position="183"/>
    </location>
</feature>
<evidence type="ECO:0000256" key="1">
    <source>
        <dbReference type="ARBA" id="ARBA00009953"/>
    </source>
</evidence>
<feature type="compositionally biased region" description="Polar residues" evidence="2">
    <location>
        <begin position="184"/>
        <end position="207"/>
    </location>
</feature>
<dbReference type="Proteomes" id="UP000250266">
    <property type="component" value="Unassembled WGS sequence"/>
</dbReference>
<dbReference type="Pfam" id="PF08621">
    <property type="entry name" value="RPAP1_N"/>
    <property type="match status" value="1"/>
</dbReference>
<comment type="similarity">
    <text evidence="1">Belongs to the RPAP1 family.</text>
</comment>
<sequence>MSYARGERFVLDLDSDQEGDSAVDNKTPTAPPLTDFIRDIKERNPVTAKPPTSPTLKNSTTGFPAHKKRNKVSAFKQQRAAKPDQISEGASIGTGPPKHDPTFEEVERRKIDEENRQRLAEMLPEEIERERQELFDGLSPGLIQRLLARANLDDGRNEQDFDSEIPLTDKPSMKTESSGKKVTFDTSNLSESSSPVPQNQPASFASNQTTAPPQPSSTSSPQKENQPQLPTIHFPHPPQPPELDPSSTTFLSDLHEKYFPTLPYDPSSLAWMAPLDPSDTSSPYHPSQRSLSASELRFSFKGALLPPRLASQISVTKGLHHHGDAPEAAGYTIPELARLARSAVSAQRCIAYQTLGRILYRLGRGEFGEEEGEQKVDGPVQIAKDPGMVGEEDDEEETKDGGSAMARGLWECIDEGRVLETLMEEAERDRGHLTAKTYAQEALWNWRRGGGRKRKAV</sequence>
<dbReference type="InterPro" id="IPR013930">
    <property type="entry name" value="RPAP1_N"/>
</dbReference>
<dbReference type="OrthoDB" id="348201at2759"/>
<dbReference type="Pfam" id="PF08620">
    <property type="entry name" value="RPAP1_C"/>
    <property type="match status" value="1"/>
</dbReference>
<dbReference type="AlphaFoldDB" id="A0A8E2JLB4"/>
<feature type="domain" description="RPAP1 N-terminal" evidence="4">
    <location>
        <begin position="110"/>
        <end position="153"/>
    </location>
</feature>
<dbReference type="InterPro" id="IPR013929">
    <property type="entry name" value="RPAP1_C"/>
</dbReference>
<reference evidence="5 6" key="1">
    <citation type="journal article" date="2016" name="Nat. Commun.">
        <title>Ectomycorrhizal ecology is imprinted in the genome of the dominant symbiotic fungus Cenococcum geophilum.</title>
        <authorList>
            <consortium name="DOE Joint Genome Institute"/>
            <person name="Peter M."/>
            <person name="Kohler A."/>
            <person name="Ohm R.A."/>
            <person name="Kuo A."/>
            <person name="Krutzmann J."/>
            <person name="Morin E."/>
            <person name="Arend M."/>
            <person name="Barry K.W."/>
            <person name="Binder M."/>
            <person name="Choi C."/>
            <person name="Clum A."/>
            <person name="Copeland A."/>
            <person name="Grisel N."/>
            <person name="Haridas S."/>
            <person name="Kipfer T."/>
            <person name="LaButti K."/>
            <person name="Lindquist E."/>
            <person name="Lipzen A."/>
            <person name="Maire R."/>
            <person name="Meier B."/>
            <person name="Mihaltcheva S."/>
            <person name="Molinier V."/>
            <person name="Murat C."/>
            <person name="Poggeler S."/>
            <person name="Quandt C.A."/>
            <person name="Sperisen C."/>
            <person name="Tritt A."/>
            <person name="Tisserant E."/>
            <person name="Crous P.W."/>
            <person name="Henrissat B."/>
            <person name="Nehls U."/>
            <person name="Egli S."/>
            <person name="Spatafora J.W."/>
            <person name="Grigoriev I.V."/>
            <person name="Martin F.M."/>
        </authorList>
    </citation>
    <scope>NUCLEOTIDE SEQUENCE [LARGE SCALE GENOMIC DNA]</scope>
    <source>
        <strain evidence="5 6">CBS 459.81</strain>
    </source>
</reference>
<dbReference type="InterPro" id="IPR039913">
    <property type="entry name" value="RPAP1/Rba50"/>
</dbReference>
<accession>A0A8E2JLB4</accession>
<feature type="compositionally biased region" description="Basic and acidic residues" evidence="2">
    <location>
        <begin position="1"/>
        <end position="11"/>
    </location>
</feature>
<organism evidence="5 6">
    <name type="scientific">Lepidopterella palustris CBS 459.81</name>
    <dbReference type="NCBI Taxonomy" id="1314670"/>
    <lineage>
        <taxon>Eukaryota</taxon>
        <taxon>Fungi</taxon>
        <taxon>Dikarya</taxon>
        <taxon>Ascomycota</taxon>
        <taxon>Pezizomycotina</taxon>
        <taxon>Dothideomycetes</taxon>
        <taxon>Pleosporomycetidae</taxon>
        <taxon>Mytilinidiales</taxon>
        <taxon>Argynnaceae</taxon>
        <taxon>Lepidopterella</taxon>
    </lineage>
</organism>
<name>A0A8E2JLB4_9PEZI</name>
<evidence type="ECO:0000259" key="3">
    <source>
        <dbReference type="Pfam" id="PF08620"/>
    </source>
</evidence>
<feature type="domain" description="RPAP1 C-terminal" evidence="3">
    <location>
        <begin position="295"/>
        <end position="362"/>
    </location>
</feature>
<feature type="region of interest" description="Disordered" evidence="2">
    <location>
        <begin position="380"/>
        <end position="406"/>
    </location>
</feature>
<gene>
    <name evidence="5" type="ORF">K432DRAFT_377008</name>
</gene>
<evidence type="ECO:0000313" key="6">
    <source>
        <dbReference type="Proteomes" id="UP000250266"/>
    </source>
</evidence>
<dbReference type="GO" id="GO:0006366">
    <property type="term" value="P:transcription by RNA polymerase II"/>
    <property type="evidence" value="ECO:0007669"/>
    <property type="project" value="InterPro"/>
</dbReference>
<feature type="compositionally biased region" description="Low complexity" evidence="2">
    <location>
        <begin position="208"/>
        <end position="222"/>
    </location>
</feature>
<feature type="compositionally biased region" description="Basic and acidic residues" evidence="2">
    <location>
        <begin position="97"/>
        <end position="116"/>
    </location>
</feature>
<dbReference type="PANTHER" id="PTHR21483:SF18">
    <property type="entry name" value="RNA POLYMERASE II-ASSOCIATED PROTEIN 1"/>
    <property type="match status" value="1"/>
</dbReference>
<evidence type="ECO:0008006" key="7">
    <source>
        <dbReference type="Google" id="ProtNLM"/>
    </source>
</evidence>
<evidence type="ECO:0000313" key="5">
    <source>
        <dbReference type="EMBL" id="OCK86194.1"/>
    </source>
</evidence>
<dbReference type="PANTHER" id="PTHR21483">
    <property type="entry name" value="RNA POLYMERASE II-ASSOCIATED PROTEIN 1"/>
    <property type="match status" value="1"/>
</dbReference>
<feature type="region of interest" description="Disordered" evidence="2">
    <location>
        <begin position="150"/>
        <end position="249"/>
    </location>
</feature>
<protein>
    <recommendedName>
        <fullName evidence="7">Transcription factor Rba50</fullName>
    </recommendedName>
</protein>